<dbReference type="Gene3D" id="3.40.50.150">
    <property type="entry name" value="Vaccinia Virus protein VP39"/>
    <property type="match status" value="1"/>
</dbReference>
<gene>
    <name evidence="3" type="ORF">HNO88_000313</name>
</gene>
<evidence type="ECO:0000313" key="4">
    <source>
        <dbReference type="Proteomes" id="UP000555448"/>
    </source>
</evidence>
<dbReference type="CDD" id="cd02440">
    <property type="entry name" value="AdoMet_MTases"/>
    <property type="match status" value="1"/>
</dbReference>
<proteinExistence type="predicted"/>
<dbReference type="AlphaFoldDB" id="A0A7W7NUA7"/>
<dbReference type="GO" id="GO:0008168">
    <property type="term" value="F:methyltransferase activity"/>
    <property type="evidence" value="ECO:0007669"/>
    <property type="project" value="UniProtKB-KW"/>
</dbReference>
<dbReference type="InterPro" id="IPR041698">
    <property type="entry name" value="Methyltransf_25"/>
</dbReference>
<dbReference type="GO" id="GO:0032259">
    <property type="term" value="P:methylation"/>
    <property type="evidence" value="ECO:0007669"/>
    <property type="project" value="UniProtKB-KW"/>
</dbReference>
<dbReference type="Proteomes" id="UP000555448">
    <property type="component" value="Unassembled WGS sequence"/>
</dbReference>
<dbReference type="InterPro" id="IPR029063">
    <property type="entry name" value="SAM-dependent_MTases_sf"/>
</dbReference>
<dbReference type="Pfam" id="PF13649">
    <property type="entry name" value="Methyltransf_25"/>
    <property type="match status" value="1"/>
</dbReference>
<keyword evidence="4" id="KW-1185">Reference proteome</keyword>
<name>A0A7W7NUA7_9SPHN</name>
<reference evidence="3 4" key="1">
    <citation type="submission" date="2020-08" db="EMBL/GenBank/DDBJ databases">
        <title>Functional genomics of gut bacteria from endangered species of beetles.</title>
        <authorList>
            <person name="Carlos-Shanley C."/>
        </authorList>
    </citation>
    <scope>NUCLEOTIDE SEQUENCE [LARGE SCALE GENOMIC DNA]</scope>
    <source>
        <strain evidence="3 4">S00245</strain>
    </source>
</reference>
<organism evidence="3 4">
    <name type="scientific">Novosphingobium chloroacetimidivorans</name>
    <dbReference type="NCBI Taxonomy" id="1428314"/>
    <lineage>
        <taxon>Bacteria</taxon>
        <taxon>Pseudomonadati</taxon>
        <taxon>Pseudomonadota</taxon>
        <taxon>Alphaproteobacteria</taxon>
        <taxon>Sphingomonadales</taxon>
        <taxon>Sphingomonadaceae</taxon>
        <taxon>Novosphingobium</taxon>
    </lineage>
</organism>
<dbReference type="SUPFAM" id="SSF53335">
    <property type="entry name" value="S-adenosyl-L-methionine-dependent methyltransferases"/>
    <property type="match status" value="1"/>
</dbReference>
<protein>
    <submittedName>
        <fullName evidence="3">SAM-dependent methyltransferase</fullName>
    </submittedName>
</protein>
<keyword evidence="1 3" id="KW-0808">Transferase</keyword>
<sequence>MASIDGTISPGETMLGDNYLDVGASAVEAIITAIMASRLERIGRVLDIPCGHGRVLRHLVKLFPAAKFDVCDLDAEGVAFCADQFGAGIITAHLDLTETSFPAQYDLIWIGSLFTHLPEATTQRYLEHLAKQLTPTGIIVATFHGRWAERMQTLMPYTDAERWSAVERGFNRWGYGYVDYAPGRGHDFVAGSYGISAVRPDHLMQMVQKIPGVRVFHFAEKGWSNNHDVLAFGKPCWTDAPGA</sequence>
<evidence type="ECO:0000313" key="3">
    <source>
        <dbReference type="EMBL" id="MBB4857016.1"/>
    </source>
</evidence>
<evidence type="ECO:0000259" key="2">
    <source>
        <dbReference type="Pfam" id="PF13649"/>
    </source>
</evidence>
<keyword evidence="3" id="KW-0489">Methyltransferase</keyword>
<dbReference type="RefSeq" id="WP_184242079.1">
    <property type="nucleotide sequence ID" value="NZ_JACHLR010000001.1"/>
</dbReference>
<evidence type="ECO:0000256" key="1">
    <source>
        <dbReference type="ARBA" id="ARBA00022679"/>
    </source>
</evidence>
<dbReference type="EMBL" id="JACHLR010000001">
    <property type="protein sequence ID" value="MBB4857016.1"/>
    <property type="molecule type" value="Genomic_DNA"/>
</dbReference>
<dbReference type="PANTHER" id="PTHR43861">
    <property type="entry name" value="TRANS-ACONITATE 2-METHYLTRANSFERASE-RELATED"/>
    <property type="match status" value="1"/>
</dbReference>
<feature type="domain" description="Methyltransferase" evidence="2">
    <location>
        <begin position="45"/>
        <end position="137"/>
    </location>
</feature>
<dbReference type="PANTHER" id="PTHR43861:SF3">
    <property type="entry name" value="PUTATIVE (AFU_ORTHOLOGUE AFUA_2G14390)-RELATED"/>
    <property type="match status" value="1"/>
</dbReference>
<comment type="caution">
    <text evidence="3">The sequence shown here is derived from an EMBL/GenBank/DDBJ whole genome shotgun (WGS) entry which is preliminary data.</text>
</comment>
<accession>A0A7W7NUA7</accession>